<keyword evidence="2 6" id="KW-0732">Signal</keyword>
<reference evidence="7" key="1">
    <citation type="submission" date="2016-01" db="EMBL/GenBank/DDBJ databases">
        <authorList>
            <person name="Peeters C."/>
        </authorList>
    </citation>
    <scope>NUCLEOTIDE SEQUENCE</scope>
    <source>
        <strain evidence="7">LMG 29321</strain>
    </source>
</reference>
<comment type="similarity">
    <text evidence="1">Belongs to the peptidase S45 family.</text>
</comment>
<feature type="region of interest" description="Disordered" evidence="5">
    <location>
        <begin position="211"/>
        <end position="233"/>
    </location>
</feature>
<dbReference type="SUPFAM" id="SSF56235">
    <property type="entry name" value="N-terminal nucleophile aminohydrolases (Ntn hydrolases)"/>
    <property type="match status" value="1"/>
</dbReference>
<evidence type="ECO:0000256" key="3">
    <source>
        <dbReference type="ARBA" id="ARBA00022801"/>
    </source>
</evidence>
<evidence type="ECO:0000256" key="1">
    <source>
        <dbReference type="ARBA" id="ARBA00006586"/>
    </source>
</evidence>
<dbReference type="Gene3D" id="3.60.20.10">
    <property type="entry name" value="Glutamine Phosphoribosylpyrophosphate, subunit 1, domain 1"/>
    <property type="match status" value="1"/>
</dbReference>
<gene>
    <name evidence="7" type="ORF">AWB78_02167</name>
</gene>
<feature type="chain" id="PRO_5007621217" evidence="6">
    <location>
        <begin position="23"/>
        <end position="830"/>
    </location>
</feature>
<dbReference type="PROSITE" id="PS51257">
    <property type="entry name" value="PROKAR_LIPOPROTEIN"/>
    <property type="match status" value="1"/>
</dbReference>
<dbReference type="AlphaFoldDB" id="A0A158B1L6"/>
<feature type="compositionally biased region" description="Low complexity" evidence="5">
    <location>
        <begin position="211"/>
        <end position="225"/>
    </location>
</feature>
<dbReference type="PANTHER" id="PTHR34218:SF3">
    <property type="entry name" value="ACYL-HOMOSERINE LACTONE ACYLASE PVDQ"/>
    <property type="match status" value="1"/>
</dbReference>
<evidence type="ECO:0000313" key="7">
    <source>
        <dbReference type="EMBL" id="SAK63626.1"/>
    </source>
</evidence>
<dbReference type="PANTHER" id="PTHR34218">
    <property type="entry name" value="PEPTIDASE S45 PENICILLIN AMIDASE"/>
    <property type="match status" value="1"/>
</dbReference>
<dbReference type="InterPro" id="IPR023343">
    <property type="entry name" value="Penicillin_amidase_dom1"/>
</dbReference>
<evidence type="ECO:0000256" key="5">
    <source>
        <dbReference type="SAM" id="MobiDB-lite"/>
    </source>
</evidence>
<dbReference type="Pfam" id="PF01804">
    <property type="entry name" value="Penicil_amidase"/>
    <property type="match status" value="1"/>
</dbReference>
<comment type="caution">
    <text evidence="7">The sequence shown here is derived from an EMBL/GenBank/DDBJ whole genome shotgun (WGS) entry which is preliminary data.</text>
</comment>
<dbReference type="InterPro" id="IPR043147">
    <property type="entry name" value="Penicillin_amidase_A-knob"/>
</dbReference>
<dbReference type="GO" id="GO:0017000">
    <property type="term" value="P:antibiotic biosynthetic process"/>
    <property type="evidence" value="ECO:0007669"/>
    <property type="project" value="InterPro"/>
</dbReference>
<proteinExistence type="inferred from homology"/>
<dbReference type="GO" id="GO:0016811">
    <property type="term" value="F:hydrolase activity, acting on carbon-nitrogen (but not peptide) bonds, in linear amides"/>
    <property type="evidence" value="ECO:0007669"/>
    <property type="project" value="InterPro"/>
</dbReference>
<dbReference type="EMBL" id="FCOX02000008">
    <property type="protein sequence ID" value="SAK63626.1"/>
    <property type="molecule type" value="Genomic_DNA"/>
</dbReference>
<accession>A0A158B1L6</accession>
<dbReference type="Gene3D" id="2.30.120.10">
    <property type="match status" value="1"/>
</dbReference>
<keyword evidence="8" id="KW-1185">Reference proteome</keyword>
<dbReference type="Gene3D" id="1.10.1400.10">
    <property type="match status" value="1"/>
</dbReference>
<dbReference type="OrthoDB" id="9760084at2"/>
<keyword evidence="3" id="KW-0378">Hydrolase</keyword>
<dbReference type="InterPro" id="IPR002692">
    <property type="entry name" value="S45"/>
</dbReference>
<evidence type="ECO:0000313" key="8">
    <source>
        <dbReference type="Proteomes" id="UP000071859"/>
    </source>
</evidence>
<sequence length="830" mass="89082">MNQIVKLAISGALASAVLAGCAVPPETPGGSGQTGQGDQATQRAASAWSAEIRRTQDGIPHIRAADWGSLGFGFGYAQAQDNLCTLADGFITYRGERSAYFGPDARPPSAATFGQPRNIDADFFFRLVGDPAAIERYRAAQPAEVRSLIDGFASGYNRYLDDLNAGKAPNAHAACRGQPWVGKIGADDIYLRLIAANLAGGSARFVTPIATAHPPKPGAAAPRGGDSPAAPEASQTALDALRYPIGEHPGIGSNALAFGAPITRDKRSILFGNPHWFWRGPDRFYQAQLTIPGQLNVAGVSFLGMPLIVLGFNENIAWTHTVSSARRFGIFQLTLDPADPTRYLVDGQGEAMTPVALTVRSRRADGSYESVSRTLYRTRFGPVVDLSAMAQGLGWSAQRAYALADVNVDNTRAFQNIFAWNQAHSLVDFMAIQKRYAATPWANTFAIGRGDERVWFADIGPIPNVPDALAESCTTPPGRAFAGRVPGVPFLDGSKSACAWRVDPASAQPGALPVEQLPNIVRGDYVGNFNDSYWLTNANAPLSGYPRITGATRVEQSLRTRYGHLLAARLQRERGGVTREALESTVLETHSMSERLFRQPLLDAVCTVNEAVGPLHEPCEVLRRWNGTADIDARGANLWDEFWLRVTRIAPERLYESGFDPSKPLSTPGGFNVGNPSVLQDLRQALGGAALALTLNGFALDSRRGDILYTERRGARVPLYGGCDEAGYFTIVCARRPLDAKGYPMDASGQGDSYVQVVTFGANGVEADTMLSHSESDDPASPHSGDATRAFAAKRWSRFPFTEQAIDADPVVTRVVVSGAREGGSTAPAR</sequence>
<organism evidence="7 8">
    <name type="scientific">Caballeronia calidae</name>
    <dbReference type="NCBI Taxonomy" id="1777139"/>
    <lineage>
        <taxon>Bacteria</taxon>
        <taxon>Pseudomonadati</taxon>
        <taxon>Pseudomonadota</taxon>
        <taxon>Betaproteobacteria</taxon>
        <taxon>Burkholderiales</taxon>
        <taxon>Burkholderiaceae</taxon>
        <taxon>Caballeronia</taxon>
    </lineage>
</organism>
<evidence type="ECO:0000256" key="6">
    <source>
        <dbReference type="SAM" id="SignalP"/>
    </source>
</evidence>
<keyword evidence="4" id="KW-0865">Zymogen</keyword>
<dbReference type="RefSeq" id="WP_062604525.1">
    <property type="nucleotide sequence ID" value="NZ_FCOX02000008.1"/>
</dbReference>
<dbReference type="InterPro" id="IPR043146">
    <property type="entry name" value="Penicillin_amidase_N_B-knob"/>
</dbReference>
<feature type="region of interest" description="Disordered" evidence="5">
    <location>
        <begin position="27"/>
        <end position="46"/>
    </location>
</feature>
<protein>
    <submittedName>
        <fullName evidence="7">Penicillin amidase</fullName>
    </submittedName>
</protein>
<evidence type="ECO:0000256" key="2">
    <source>
        <dbReference type="ARBA" id="ARBA00022729"/>
    </source>
</evidence>
<dbReference type="Proteomes" id="UP000071859">
    <property type="component" value="Unassembled WGS sequence"/>
</dbReference>
<feature type="signal peptide" evidence="6">
    <location>
        <begin position="1"/>
        <end position="22"/>
    </location>
</feature>
<name>A0A158B1L6_9BURK</name>
<dbReference type="Gene3D" id="1.10.439.10">
    <property type="entry name" value="Penicillin Amidohydrolase, domain 1"/>
    <property type="match status" value="1"/>
</dbReference>
<dbReference type="InterPro" id="IPR029055">
    <property type="entry name" value="Ntn_hydrolases_N"/>
</dbReference>
<evidence type="ECO:0000256" key="4">
    <source>
        <dbReference type="ARBA" id="ARBA00023145"/>
    </source>
</evidence>